<organism evidence="1 2">
    <name type="scientific">Persea americana</name>
    <name type="common">Avocado</name>
    <dbReference type="NCBI Taxonomy" id="3435"/>
    <lineage>
        <taxon>Eukaryota</taxon>
        <taxon>Viridiplantae</taxon>
        <taxon>Streptophyta</taxon>
        <taxon>Embryophyta</taxon>
        <taxon>Tracheophyta</taxon>
        <taxon>Spermatophyta</taxon>
        <taxon>Magnoliopsida</taxon>
        <taxon>Magnoliidae</taxon>
        <taxon>Laurales</taxon>
        <taxon>Lauraceae</taxon>
        <taxon>Persea</taxon>
    </lineage>
</organism>
<sequence>MIDSKRLVAIFKKWQKIPATGRRRISMDRKFCNKSVADKGHFVVYTVDGRRFVLPLQHLKSPVFIELFRMSEEAFGLTYNGPTTLPCDGVFMEHVVELVKRKHFSKEAEKSLVFTLANRGCSTSSMIHPHERQGNRQILIYGF</sequence>
<evidence type="ECO:0000313" key="2">
    <source>
        <dbReference type="Proteomes" id="UP001234297"/>
    </source>
</evidence>
<proteinExistence type="predicted"/>
<protein>
    <submittedName>
        <fullName evidence="1">Uncharacterized protein</fullName>
    </submittedName>
</protein>
<accession>A0ACC2L7G1</accession>
<name>A0ACC2L7G1_PERAE</name>
<reference evidence="1 2" key="1">
    <citation type="journal article" date="2022" name="Hortic Res">
        <title>A haplotype resolved chromosomal level avocado genome allows analysis of novel avocado genes.</title>
        <authorList>
            <person name="Nath O."/>
            <person name="Fletcher S.J."/>
            <person name="Hayward A."/>
            <person name="Shaw L.M."/>
            <person name="Masouleh A.K."/>
            <person name="Furtado A."/>
            <person name="Henry R.J."/>
            <person name="Mitter N."/>
        </authorList>
    </citation>
    <scope>NUCLEOTIDE SEQUENCE [LARGE SCALE GENOMIC DNA]</scope>
    <source>
        <strain evidence="2">cv. Hass</strain>
    </source>
</reference>
<keyword evidence="2" id="KW-1185">Reference proteome</keyword>
<dbReference type="Proteomes" id="UP001234297">
    <property type="component" value="Chromosome 7"/>
</dbReference>
<evidence type="ECO:0000313" key="1">
    <source>
        <dbReference type="EMBL" id="KAJ8629260.1"/>
    </source>
</evidence>
<dbReference type="EMBL" id="CM056815">
    <property type="protein sequence ID" value="KAJ8629260.1"/>
    <property type="molecule type" value="Genomic_DNA"/>
</dbReference>
<gene>
    <name evidence="1" type="ORF">MRB53_022583</name>
</gene>
<comment type="caution">
    <text evidence="1">The sequence shown here is derived from an EMBL/GenBank/DDBJ whole genome shotgun (WGS) entry which is preliminary data.</text>
</comment>